<dbReference type="PANTHER" id="PTHR30363:SF44">
    <property type="entry name" value="AGA OPERON TRANSCRIPTIONAL REPRESSOR-RELATED"/>
    <property type="match status" value="1"/>
</dbReference>
<comment type="caution">
    <text evidence="4">The sequence shown here is derived from an EMBL/GenBank/DDBJ whole genome shotgun (WGS) entry which is preliminary data.</text>
</comment>
<evidence type="ECO:0000256" key="2">
    <source>
        <dbReference type="ARBA" id="ARBA00023163"/>
    </source>
</evidence>
<dbReference type="InterPro" id="IPR037171">
    <property type="entry name" value="NagB/RpiA_transferase-like"/>
</dbReference>
<dbReference type="PRINTS" id="PR00037">
    <property type="entry name" value="HTHLACR"/>
</dbReference>
<dbReference type="InterPro" id="IPR036390">
    <property type="entry name" value="WH_DNA-bd_sf"/>
</dbReference>
<keyword evidence="1" id="KW-0805">Transcription regulation</keyword>
<gene>
    <name evidence="4" type="ORF">H6A19_04960</name>
</gene>
<sequence length="254" mass="28785">MFTEERHKYILDLLDKDGKIFVKDLSKEFKVSESMIRKDLKVLERKNLLQRTYGGAINIDNSAIKIKTFNNRISENIELKNIIAQKAFDELDDNDTIFLDSSTTSFMIAKLIVEDNKQLTVITNMFEIASLITPNSITKFIFIGGDYNSYVGGSIGSHAIEQINNYRCNKAFLGCTGIDLRDGTISTSLSEDAATKKAITNISDKLFLVALNEKFKKNGSFRFSNLLDFYGIITEHLPDKSITVNLKEYYVNII</sequence>
<accession>A0ABS2FDR7</accession>
<dbReference type="InterPro" id="IPR050313">
    <property type="entry name" value="Carb_Metab_HTH_regulators"/>
</dbReference>
<dbReference type="InterPro" id="IPR001034">
    <property type="entry name" value="DeoR_HTH"/>
</dbReference>
<name>A0ABS2FDR7_9CLOT</name>
<reference evidence="4 5" key="1">
    <citation type="journal article" date="2021" name="Sci. Rep.">
        <title>The distribution of antibiotic resistance genes in chicken gut microbiota commensals.</title>
        <authorList>
            <person name="Juricova H."/>
            <person name="Matiasovicova J."/>
            <person name="Kubasova T."/>
            <person name="Cejkova D."/>
            <person name="Rychlik I."/>
        </authorList>
    </citation>
    <scope>NUCLEOTIDE SEQUENCE [LARGE SCALE GENOMIC DNA]</scope>
    <source>
        <strain evidence="4 5">An435</strain>
    </source>
</reference>
<evidence type="ECO:0000256" key="1">
    <source>
        <dbReference type="ARBA" id="ARBA00023015"/>
    </source>
</evidence>
<evidence type="ECO:0000259" key="3">
    <source>
        <dbReference type="PROSITE" id="PS51000"/>
    </source>
</evidence>
<dbReference type="SMART" id="SM00420">
    <property type="entry name" value="HTH_DEOR"/>
    <property type="match status" value="1"/>
</dbReference>
<evidence type="ECO:0000313" key="4">
    <source>
        <dbReference type="EMBL" id="MBM6818698.1"/>
    </source>
</evidence>
<protein>
    <submittedName>
        <fullName evidence="4">DeoR/GlpR transcriptional regulator</fullName>
    </submittedName>
</protein>
<evidence type="ECO:0000313" key="5">
    <source>
        <dbReference type="Proteomes" id="UP000767334"/>
    </source>
</evidence>
<dbReference type="PROSITE" id="PS51000">
    <property type="entry name" value="HTH_DEOR_2"/>
    <property type="match status" value="1"/>
</dbReference>
<dbReference type="PANTHER" id="PTHR30363">
    <property type="entry name" value="HTH-TYPE TRANSCRIPTIONAL REGULATOR SRLR-RELATED"/>
    <property type="match status" value="1"/>
</dbReference>
<keyword evidence="2" id="KW-0804">Transcription</keyword>
<dbReference type="EMBL" id="JACJLL010000020">
    <property type="protein sequence ID" value="MBM6818698.1"/>
    <property type="molecule type" value="Genomic_DNA"/>
</dbReference>
<dbReference type="Gene3D" id="3.40.50.1360">
    <property type="match status" value="1"/>
</dbReference>
<dbReference type="InterPro" id="IPR014036">
    <property type="entry name" value="DeoR-like_C"/>
</dbReference>
<proteinExistence type="predicted"/>
<dbReference type="Pfam" id="PF00455">
    <property type="entry name" value="DeoRC"/>
    <property type="match status" value="1"/>
</dbReference>
<organism evidence="4 5">
    <name type="scientific">Clostridium saudiense</name>
    <dbReference type="NCBI Taxonomy" id="1414720"/>
    <lineage>
        <taxon>Bacteria</taxon>
        <taxon>Bacillati</taxon>
        <taxon>Bacillota</taxon>
        <taxon>Clostridia</taxon>
        <taxon>Eubacteriales</taxon>
        <taxon>Clostridiaceae</taxon>
        <taxon>Clostridium</taxon>
    </lineage>
</organism>
<dbReference type="SMART" id="SM01134">
    <property type="entry name" value="DeoRC"/>
    <property type="match status" value="1"/>
</dbReference>
<dbReference type="RefSeq" id="WP_148322326.1">
    <property type="nucleotide sequence ID" value="NZ_JACJLL010000020.1"/>
</dbReference>
<feature type="domain" description="HTH deoR-type" evidence="3">
    <location>
        <begin position="3"/>
        <end position="58"/>
    </location>
</feature>
<dbReference type="Proteomes" id="UP000767334">
    <property type="component" value="Unassembled WGS sequence"/>
</dbReference>
<dbReference type="Gene3D" id="1.10.10.10">
    <property type="entry name" value="Winged helix-like DNA-binding domain superfamily/Winged helix DNA-binding domain"/>
    <property type="match status" value="1"/>
</dbReference>
<dbReference type="InterPro" id="IPR036388">
    <property type="entry name" value="WH-like_DNA-bd_sf"/>
</dbReference>
<dbReference type="SUPFAM" id="SSF46785">
    <property type="entry name" value="Winged helix' DNA-binding domain"/>
    <property type="match status" value="1"/>
</dbReference>
<dbReference type="SUPFAM" id="SSF100950">
    <property type="entry name" value="NagB/RpiA/CoA transferase-like"/>
    <property type="match status" value="1"/>
</dbReference>
<dbReference type="Pfam" id="PF08220">
    <property type="entry name" value="HTH_DeoR"/>
    <property type="match status" value="1"/>
</dbReference>
<keyword evidence="5" id="KW-1185">Reference proteome</keyword>